<dbReference type="Proteomes" id="UP000659344">
    <property type="component" value="Unassembled WGS sequence"/>
</dbReference>
<dbReference type="InterPro" id="IPR013830">
    <property type="entry name" value="SGNH_hydro"/>
</dbReference>
<evidence type="ECO:0000313" key="4">
    <source>
        <dbReference type="EMBL" id="GGH38600.1"/>
    </source>
</evidence>
<organism evidence="4 5">
    <name type="scientific">Paenibacillus segetis</name>
    <dbReference type="NCBI Taxonomy" id="1325360"/>
    <lineage>
        <taxon>Bacteria</taxon>
        <taxon>Bacillati</taxon>
        <taxon>Bacillota</taxon>
        <taxon>Bacilli</taxon>
        <taxon>Bacillales</taxon>
        <taxon>Paenibacillaceae</taxon>
        <taxon>Paenibacillus</taxon>
    </lineage>
</organism>
<feature type="signal peptide" evidence="1">
    <location>
        <begin position="1"/>
        <end position="32"/>
    </location>
</feature>
<dbReference type="Gene3D" id="3.40.50.1110">
    <property type="entry name" value="SGNH hydrolase"/>
    <property type="match status" value="1"/>
</dbReference>
<comment type="caution">
    <text evidence="4">The sequence shown here is derived from an EMBL/GenBank/DDBJ whole genome shotgun (WGS) entry which is preliminary data.</text>
</comment>
<evidence type="ECO:0000313" key="5">
    <source>
        <dbReference type="Proteomes" id="UP000659344"/>
    </source>
</evidence>
<dbReference type="SUPFAM" id="SSF55383">
    <property type="entry name" value="Copper amine oxidase, domain N"/>
    <property type="match status" value="1"/>
</dbReference>
<dbReference type="InterPro" id="IPR051532">
    <property type="entry name" value="Ester_Hydrolysis_Enzymes"/>
</dbReference>
<protein>
    <recommendedName>
        <fullName evidence="6">Lysophospholipase L1</fullName>
    </recommendedName>
</protein>
<name>A0ABQ1YVF7_9BACL</name>
<keyword evidence="5" id="KW-1185">Reference proteome</keyword>
<dbReference type="RefSeq" id="WP_229753709.1">
    <property type="nucleotide sequence ID" value="NZ_BMFT01000005.1"/>
</dbReference>
<gene>
    <name evidence="4" type="ORF">GCM10008013_46810</name>
</gene>
<reference evidence="5" key="1">
    <citation type="journal article" date="2019" name="Int. J. Syst. Evol. Microbiol.">
        <title>The Global Catalogue of Microorganisms (GCM) 10K type strain sequencing project: providing services to taxonomists for standard genome sequencing and annotation.</title>
        <authorList>
            <consortium name="The Broad Institute Genomics Platform"/>
            <consortium name="The Broad Institute Genome Sequencing Center for Infectious Disease"/>
            <person name="Wu L."/>
            <person name="Ma J."/>
        </authorList>
    </citation>
    <scope>NUCLEOTIDE SEQUENCE [LARGE SCALE GENOMIC DNA]</scope>
    <source>
        <strain evidence="5">CGMCC 1.12769</strain>
    </source>
</reference>
<dbReference type="PANTHER" id="PTHR30383">
    <property type="entry name" value="THIOESTERASE 1/PROTEASE 1/LYSOPHOSPHOLIPASE L1"/>
    <property type="match status" value="1"/>
</dbReference>
<accession>A0ABQ1YVF7</accession>
<evidence type="ECO:0000259" key="3">
    <source>
        <dbReference type="Pfam" id="PF13472"/>
    </source>
</evidence>
<dbReference type="InterPro" id="IPR036582">
    <property type="entry name" value="Mao_N_sf"/>
</dbReference>
<dbReference type="InterPro" id="IPR036514">
    <property type="entry name" value="SGNH_hydro_sf"/>
</dbReference>
<sequence>MKYGSRVNRNQSIILSLLVVILMLTGSESLFAAPLNETGEKDSSVVANGTNTNTYSIVALGDSITAGYEPGMTETSVPYGYVERLAEQGLFHGRTEATNLGILGLTSTGMKNYISAIQAGKSITADQIQAGTPDPRINTFASEINLAKSAIENADLITITIGGNDLLSLLPEVALLTQEELSVKVTDILAVYASNMNAIIAGITELNPQAQIVLGDQYLPLPSIAVGTTIYPVLQQAIKTCTATVDKVVEEYKSQGKQISAAHIAEAFAGKEIAYTHFYPETDVHPNQSGYAQIAKVMASNVWGSYLDTAGKRGEVPISVVVSGKELLTPYQPVLKNNQTFVALKDITDAIGAESKWDSKTSTVTITYGKQTVSIPVLPEGTKVNSNSATKAPSAFLNKVGKESKTYVPLALLVQGLGLDVKYSKGMKTVFVNQ</sequence>
<dbReference type="Pfam" id="PF07833">
    <property type="entry name" value="Cu_amine_oxidN1"/>
    <property type="match status" value="1"/>
</dbReference>
<evidence type="ECO:0008006" key="6">
    <source>
        <dbReference type="Google" id="ProtNLM"/>
    </source>
</evidence>
<feature type="chain" id="PRO_5045236410" description="Lysophospholipase L1" evidence="1">
    <location>
        <begin position="33"/>
        <end position="434"/>
    </location>
</feature>
<dbReference type="SUPFAM" id="SSF52266">
    <property type="entry name" value="SGNH hydrolase"/>
    <property type="match status" value="1"/>
</dbReference>
<feature type="domain" description="Copper amine oxidase-like N-terminal" evidence="2">
    <location>
        <begin position="322"/>
        <end position="431"/>
    </location>
</feature>
<feature type="domain" description="SGNH hydrolase-type esterase" evidence="3">
    <location>
        <begin position="59"/>
        <end position="292"/>
    </location>
</feature>
<dbReference type="EMBL" id="BMFT01000005">
    <property type="protein sequence ID" value="GGH38600.1"/>
    <property type="molecule type" value="Genomic_DNA"/>
</dbReference>
<dbReference type="InterPro" id="IPR012854">
    <property type="entry name" value="Cu_amine_oxidase-like_N"/>
</dbReference>
<proteinExistence type="predicted"/>
<dbReference type="PANTHER" id="PTHR30383:SF27">
    <property type="entry name" value="SPORE GERMINATION LIPASE LIPC"/>
    <property type="match status" value="1"/>
</dbReference>
<keyword evidence="1" id="KW-0732">Signal</keyword>
<evidence type="ECO:0000256" key="1">
    <source>
        <dbReference type="SAM" id="SignalP"/>
    </source>
</evidence>
<evidence type="ECO:0000259" key="2">
    <source>
        <dbReference type="Pfam" id="PF07833"/>
    </source>
</evidence>
<dbReference type="Gene3D" id="3.30.457.10">
    <property type="entry name" value="Copper amine oxidase-like, N-terminal domain"/>
    <property type="match status" value="1"/>
</dbReference>
<dbReference type="Pfam" id="PF13472">
    <property type="entry name" value="Lipase_GDSL_2"/>
    <property type="match status" value="1"/>
</dbReference>